<proteinExistence type="predicted"/>
<evidence type="ECO:0000313" key="2">
    <source>
        <dbReference type="EMBL" id="SVC31679.1"/>
    </source>
</evidence>
<dbReference type="InterPro" id="IPR029058">
    <property type="entry name" value="AB_hydrolase_fold"/>
</dbReference>
<dbReference type="InterPro" id="IPR022742">
    <property type="entry name" value="Hydrolase_4"/>
</dbReference>
<evidence type="ECO:0000259" key="1">
    <source>
        <dbReference type="Pfam" id="PF12146"/>
    </source>
</evidence>
<feature type="non-terminal residue" evidence="2">
    <location>
        <position position="1"/>
    </location>
</feature>
<sequence length="236" mass="25898">IGYLPAWFIQGRGTTWAIIVHGHSSSRAESLRLIPLLHKLGIPTLSIAYRNDNGVPSDPSGYHKFGLTEWNDLDAAVSYATNQGAKKIILLGNSMGSGIICSFLARSDRSDQVLGCVLESPALDLNRVIQKEAKNVRAPKFLANIAKSIAGWRVGIQWGDLNYIVDPDSFTVPILLIHSVADETVPIETSDVFAASRTDIVSYLRVEDAPHSAIWNTKRDVYEGAIQQFLDRLVDA</sequence>
<protein>
    <recommendedName>
        <fullName evidence="1">Serine aminopeptidase S33 domain-containing protein</fullName>
    </recommendedName>
</protein>
<dbReference type="Pfam" id="PF12146">
    <property type="entry name" value="Hydrolase_4"/>
    <property type="match status" value="1"/>
</dbReference>
<accession>A0A382L4X1</accession>
<dbReference type="SUPFAM" id="SSF53474">
    <property type="entry name" value="alpha/beta-Hydrolases"/>
    <property type="match status" value="1"/>
</dbReference>
<dbReference type="AlphaFoldDB" id="A0A382L4X1"/>
<gene>
    <name evidence="2" type="ORF">METZ01_LOCUS284533</name>
</gene>
<organism evidence="2">
    <name type="scientific">marine metagenome</name>
    <dbReference type="NCBI Taxonomy" id="408172"/>
    <lineage>
        <taxon>unclassified sequences</taxon>
        <taxon>metagenomes</taxon>
        <taxon>ecological metagenomes</taxon>
    </lineage>
</organism>
<dbReference type="PANTHER" id="PTHR43358">
    <property type="entry name" value="ALPHA/BETA-HYDROLASE"/>
    <property type="match status" value="1"/>
</dbReference>
<name>A0A382L4X1_9ZZZZ</name>
<dbReference type="PANTHER" id="PTHR43358:SF4">
    <property type="entry name" value="ALPHA_BETA HYDROLASE FOLD-1 DOMAIN-CONTAINING PROTEIN"/>
    <property type="match status" value="1"/>
</dbReference>
<reference evidence="2" key="1">
    <citation type="submission" date="2018-05" db="EMBL/GenBank/DDBJ databases">
        <authorList>
            <person name="Lanie J.A."/>
            <person name="Ng W.-L."/>
            <person name="Kazmierczak K.M."/>
            <person name="Andrzejewski T.M."/>
            <person name="Davidsen T.M."/>
            <person name="Wayne K.J."/>
            <person name="Tettelin H."/>
            <person name="Glass J.I."/>
            <person name="Rusch D."/>
            <person name="Podicherti R."/>
            <person name="Tsui H.-C.T."/>
            <person name="Winkler M.E."/>
        </authorList>
    </citation>
    <scope>NUCLEOTIDE SEQUENCE</scope>
</reference>
<dbReference type="EMBL" id="UINC01084749">
    <property type="protein sequence ID" value="SVC31679.1"/>
    <property type="molecule type" value="Genomic_DNA"/>
</dbReference>
<feature type="domain" description="Serine aminopeptidase S33" evidence="1">
    <location>
        <begin position="71"/>
        <end position="135"/>
    </location>
</feature>
<dbReference type="Gene3D" id="3.40.50.1820">
    <property type="entry name" value="alpha/beta hydrolase"/>
    <property type="match status" value="1"/>
</dbReference>
<dbReference type="InterPro" id="IPR052920">
    <property type="entry name" value="DNA-binding_regulatory"/>
</dbReference>